<organism evidence="1 2">
    <name type="scientific">Saccharopolyspora mangrovi</name>
    <dbReference type="NCBI Taxonomy" id="3082379"/>
    <lineage>
        <taxon>Bacteria</taxon>
        <taxon>Bacillati</taxon>
        <taxon>Actinomycetota</taxon>
        <taxon>Actinomycetes</taxon>
        <taxon>Pseudonocardiales</taxon>
        <taxon>Pseudonocardiaceae</taxon>
        <taxon>Saccharopolyspora</taxon>
    </lineage>
</organism>
<dbReference type="Gene3D" id="3.40.830.10">
    <property type="entry name" value="LigB-like"/>
    <property type="match status" value="1"/>
</dbReference>
<proteinExistence type="predicted"/>
<evidence type="ECO:0000313" key="2">
    <source>
        <dbReference type="Proteomes" id="UP001327093"/>
    </source>
</evidence>
<reference evidence="1 2" key="1">
    <citation type="submission" date="2023-10" db="EMBL/GenBank/DDBJ databases">
        <title>Saccharopolyspora sp. nov., isolated from mangrove soil.</title>
        <authorList>
            <person name="Lu Y."/>
            <person name="Liu W."/>
        </authorList>
    </citation>
    <scope>NUCLEOTIDE SEQUENCE [LARGE SCALE GENOMIC DNA]</scope>
    <source>
        <strain evidence="1 2">S2-29</strain>
    </source>
</reference>
<comment type="caution">
    <text evidence="1">The sequence shown here is derived from an EMBL/GenBank/DDBJ whole genome shotgun (WGS) entry which is preliminary data.</text>
</comment>
<name>A0ABU6AA60_9PSEU</name>
<gene>
    <name evidence="1" type="ORF">R4I43_13740</name>
</gene>
<evidence type="ECO:0000313" key="1">
    <source>
        <dbReference type="EMBL" id="MEB3368468.1"/>
    </source>
</evidence>
<evidence type="ECO:0008006" key="3">
    <source>
        <dbReference type="Google" id="ProtNLM"/>
    </source>
</evidence>
<dbReference type="Proteomes" id="UP001327093">
    <property type="component" value="Unassembled WGS sequence"/>
</dbReference>
<keyword evidence="2" id="KW-1185">Reference proteome</keyword>
<dbReference type="RefSeq" id="WP_324265998.1">
    <property type="nucleotide sequence ID" value="NZ_JAWLNX010000008.1"/>
</dbReference>
<dbReference type="EMBL" id="JAWLNX010000008">
    <property type="protein sequence ID" value="MEB3368468.1"/>
    <property type="molecule type" value="Genomic_DNA"/>
</dbReference>
<protein>
    <recommendedName>
        <fullName evidence="3">Extradiol ring-cleavage dioxygenase class III enzyme subunit B domain-containing protein</fullName>
    </recommendedName>
</protein>
<accession>A0ABU6AA60</accession>
<sequence>MITRVAVVPYPPLLVPALTVRADAETERLRGACLRAVSSLADSSAEWVVVGVDQSGPIRFSSDTAGTFAGFGRDVQVSLGGSAEPDPRLPLPALIAGLLREQAGARAVEVRLLAPGTPAEECRDLGSELAGTGTALLVLAEGTNRADERSPHAPDPRAQPLDDRLAEALAEVDAETLQALDPELCAELGVPREALQVLPGVVTEGTWRGELLYSATPFGVTYNVATWTREV</sequence>